<organism evidence="3 4">
    <name type="scientific">Rhizobium aquaticum</name>
    <dbReference type="NCBI Taxonomy" id="1549636"/>
    <lineage>
        <taxon>Bacteria</taxon>
        <taxon>Pseudomonadati</taxon>
        <taxon>Pseudomonadota</taxon>
        <taxon>Alphaproteobacteria</taxon>
        <taxon>Hyphomicrobiales</taxon>
        <taxon>Rhizobiaceae</taxon>
        <taxon>Rhizobium/Agrobacterium group</taxon>
        <taxon>Rhizobium</taxon>
    </lineage>
</organism>
<dbReference type="InterPro" id="IPR020904">
    <property type="entry name" value="Sc_DH/Rdtase_CS"/>
</dbReference>
<dbReference type="Pfam" id="PF13561">
    <property type="entry name" value="adh_short_C2"/>
    <property type="match status" value="1"/>
</dbReference>
<gene>
    <name evidence="3" type="ORF">ABID16_001225</name>
</gene>
<accession>A0ABV2IYU0</accession>
<dbReference type="PRINTS" id="PR00080">
    <property type="entry name" value="SDRFAMILY"/>
</dbReference>
<dbReference type="PRINTS" id="PR00081">
    <property type="entry name" value="GDHRDH"/>
</dbReference>
<proteinExistence type="inferred from homology"/>
<dbReference type="NCBIfam" id="NF004847">
    <property type="entry name" value="PRK06198.1"/>
    <property type="match status" value="1"/>
</dbReference>
<dbReference type="PANTHER" id="PTHR42760">
    <property type="entry name" value="SHORT-CHAIN DEHYDROGENASES/REDUCTASES FAMILY MEMBER"/>
    <property type="match status" value="1"/>
</dbReference>
<comment type="caution">
    <text evidence="3">The sequence shown here is derived from an EMBL/GenBank/DDBJ whole genome shotgun (WGS) entry which is preliminary data.</text>
</comment>
<reference evidence="3 4" key="1">
    <citation type="submission" date="2024-06" db="EMBL/GenBank/DDBJ databases">
        <title>Genomic Encyclopedia of Type Strains, Phase IV (KMG-IV): sequencing the most valuable type-strain genomes for metagenomic binning, comparative biology and taxonomic classification.</title>
        <authorList>
            <person name="Goeker M."/>
        </authorList>
    </citation>
    <scope>NUCLEOTIDE SEQUENCE [LARGE SCALE GENOMIC DNA]</scope>
    <source>
        <strain evidence="3 4">DSM 29780</strain>
    </source>
</reference>
<dbReference type="EMBL" id="JBEPMB010000001">
    <property type="protein sequence ID" value="MET3612920.1"/>
    <property type="molecule type" value="Genomic_DNA"/>
</dbReference>
<dbReference type="Proteomes" id="UP001549047">
    <property type="component" value="Unassembled WGS sequence"/>
</dbReference>
<comment type="similarity">
    <text evidence="1">Belongs to the short-chain dehydrogenases/reductases (SDR) family.</text>
</comment>
<evidence type="ECO:0000313" key="3">
    <source>
        <dbReference type="EMBL" id="MET3612920.1"/>
    </source>
</evidence>
<dbReference type="PROSITE" id="PS00061">
    <property type="entry name" value="ADH_SHORT"/>
    <property type="match status" value="1"/>
</dbReference>
<dbReference type="SUPFAM" id="SSF51735">
    <property type="entry name" value="NAD(P)-binding Rossmann-fold domains"/>
    <property type="match status" value="1"/>
</dbReference>
<keyword evidence="4" id="KW-1185">Reference proteome</keyword>
<sequence>MSENYARLDGRVAVVTGGTQGLGAAVARLFAERGAAGIITCGRSRAKGEAVAAEISAATGVPVHFVEADLGSIDAPAAVMKACDTRFGRVDALVNVAAITDRGTIVDTSPELFDRMFAINVRAPFFLMQEAVKMMIRDKVEGTIVNIGSMSAMAGQPFLSAYCASKGALETLTKNTAFSLLRNRIRVNQLNIGWMASDGEDRIQRDYHGASEDWLAKAASGQPFGRLVDPQEVARACAWLSSPESGLMTGSAICFDQVIWGGYESGPTPSAPMAL</sequence>
<protein>
    <submittedName>
        <fullName evidence="3">NAD(P)-dependent dehydrogenase (Short-subunit alcohol dehydrogenase family)</fullName>
    </submittedName>
</protein>
<dbReference type="InterPro" id="IPR002347">
    <property type="entry name" value="SDR_fam"/>
</dbReference>
<feature type="domain" description="Ketoreductase" evidence="2">
    <location>
        <begin position="11"/>
        <end position="198"/>
    </location>
</feature>
<dbReference type="InterPro" id="IPR057326">
    <property type="entry name" value="KR_dom"/>
</dbReference>
<dbReference type="Gene3D" id="3.40.50.720">
    <property type="entry name" value="NAD(P)-binding Rossmann-like Domain"/>
    <property type="match status" value="1"/>
</dbReference>
<evidence type="ECO:0000256" key="1">
    <source>
        <dbReference type="ARBA" id="ARBA00006484"/>
    </source>
</evidence>
<dbReference type="InterPro" id="IPR036291">
    <property type="entry name" value="NAD(P)-bd_dom_sf"/>
</dbReference>
<dbReference type="CDD" id="cd05233">
    <property type="entry name" value="SDR_c"/>
    <property type="match status" value="1"/>
</dbReference>
<evidence type="ECO:0000259" key="2">
    <source>
        <dbReference type="SMART" id="SM00822"/>
    </source>
</evidence>
<dbReference type="SMART" id="SM00822">
    <property type="entry name" value="PKS_KR"/>
    <property type="match status" value="1"/>
</dbReference>
<name>A0ABV2IYU0_9HYPH</name>
<evidence type="ECO:0000313" key="4">
    <source>
        <dbReference type="Proteomes" id="UP001549047"/>
    </source>
</evidence>
<dbReference type="RefSeq" id="WP_354555444.1">
    <property type="nucleotide sequence ID" value="NZ_JBEPMB010000001.1"/>
</dbReference>